<proteinExistence type="predicted"/>
<dbReference type="AlphaFoldDB" id="A0A1E3XCZ6"/>
<name>A0A1E3XCZ6_9BACT</name>
<keyword evidence="1" id="KW-0175">Coiled coil</keyword>
<organism evidence="3 4">
    <name type="scientific">Candidatus Scalindua rubra</name>
    <dbReference type="NCBI Taxonomy" id="1872076"/>
    <lineage>
        <taxon>Bacteria</taxon>
        <taxon>Pseudomonadati</taxon>
        <taxon>Planctomycetota</taxon>
        <taxon>Candidatus Brocadiia</taxon>
        <taxon>Candidatus Brocadiales</taxon>
        <taxon>Candidatus Scalinduaceae</taxon>
        <taxon>Candidatus Scalindua</taxon>
    </lineage>
</organism>
<sequence length="205" mass="23544">MMGSEKKFKLELQDNLKELEAEGENLGRQIKFSREWISKLEERIRGAQEGDDGYTWRSIAAPDKTGPSWSQLKELEDEKKGLQSLEREYAEVLKKIEKISERLKREESKEFEFGWGKKDLKEDSGGSLGSKSTEFDVLKIIARQGGETNFGTISSAMRLGYDYVRCICMSLARRDFIDITVKGTCKITTKGERELEKKGYISYLE</sequence>
<dbReference type="Proteomes" id="UP000094056">
    <property type="component" value="Unassembled WGS sequence"/>
</dbReference>
<gene>
    <name evidence="3" type="ORF">SCARUB_01335</name>
</gene>
<reference evidence="3 4" key="1">
    <citation type="submission" date="2016-07" db="EMBL/GenBank/DDBJ databases">
        <title>Draft genome of Scalindua rubra, obtained from a brine-seawater interface in the Red Sea, sheds light on salt adaptation in anammox bacteria.</title>
        <authorList>
            <person name="Speth D.R."/>
            <person name="Lagkouvardos I."/>
            <person name="Wang Y."/>
            <person name="Qian P.-Y."/>
            <person name="Dutilh B.E."/>
            <person name="Jetten M.S."/>
        </authorList>
    </citation>
    <scope>NUCLEOTIDE SEQUENCE [LARGE SCALE GENOMIC DNA]</scope>
    <source>
        <strain evidence="3">BSI-1</strain>
    </source>
</reference>
<feature type="region of interest" description="Disordered" evidence="2">
    <location>
        <begin position="48"/>
        <end position="70"/>
    </location>
</feature>
<evidence type="ECO:0000313" key="4">
    <source>
        <dbReference type="Proteomes" id="UP000094056"/>
    </source>
</evidence>
<protein>
    <submittedName>
        <fullName evidence="3">Uncharacterized protein</fullName>
    </submittedName>
</protein>
<feature type="coiled-coil region" evidence="1">
    <location>
        <begin position="72"/>
        <end position="109"/>
    </location>
</feature>
<evidence type="ECO:0000256" key="2">
    <source>
        <dbReference type="SAM" id="MobiDB-lite"/>
    </source>
</evidence>
<evidence type="ECO:0000256" key="1">
    <source>
        <dbReference type="SAM" id="Coils"/>
    </source>
</evidence>
<evidence type="ECO:0000313" key="3">
    <source>
        <dbReference type="EMBL" id="ODS33511.1"/>
    </source>
</evidence>
<comment type="caution">
    <text evidence="3">The sequence shown here is derived from an EMBL/GenBank/DDBJ whole genome shotgun (WGS) entry which is preliminary data.</text>
</comment>
<dbReference type="EMBL" id="MAYW01000026">
    <property type="protein sequence ID" value="ODS33511.1"/>
    <property type="molecule type" value="Genomic_DNA"/>
</dbReference>
<accession>A0A1E3XCZ6</accession>